<keyword evidence="1" id="KW-0479">Metal-binding</keyword>
<comment type="caution">
    <text evidence="3">The sequence shown here is derived from an EMBL/GenBank/DDBJ whole genome shotgun (WGS) entry which is preliminary data.</text>
</comment>
<keyword evidence="2" id="KW-0480">Metal-thiolate cluster</keyword>
<protein>
    <submittedName>
        <fullName evidence="3">Metallothionein</fullName>
    </submittedName>
</protein>
<gene>
    <name evidence="3" type="ORF">H6G83_07260</name>
</gene>
<evidence type="ECO:0000313" key="4">
    <source>
        <dbReference type="Proteomes" id="UP000661112"/>
    </source>
</evidence>
<reference evidence="3 4" key="1">
    <citation type="journal article" date="2020" name="ISME J.">
        <title>Comparative genomics reveals insights into cyanobacterial evolution and habitat adaptation.</title>
        <authorList>
            <person name="Chen M.Y."/>
            <person name="Teng W.K."/>
            <person name="Zhao L."/>
            <person name="Hu C.X."/>
            <person name="Zhou Y.K."/>
            <person name="Han B.P."/>
            <person name="Song L.R."/>
            <person name="Shu W.S."/>
        </authorList>
    </citation>
    <scope>NUCLEOTIDE SEQUENCE [LARGE SCALE GENOMIC DNA]</scope>
    <source>
        <strain evidence="3 4">FACHB-119</strain>
    </source>
</reference>
<dbReference type="InterPro" id="IPR017854">
    <property type="entry name" value="Metalthion_dom_sf"/>
</dbReference>
<evidence type="ECO:0000256" key="2">
    <source>
        <dbReference type="ARBA" id="ARBA00022851"/>
    </source>
</evidence>
<evidence type="ECO:0000313" key="3">
    <source>
        <dbReference type="EMBL" id="MBD2500419.1"/>
    </source>
</evidence>
<dbReference type="InterPro" id="IPR000518">
    <property type="entry name" value="Metalthion_fam14_prok"/>
</dbReference>
<keyword evidence="4" id="KW-1185">Reference proteome</keyword>
<sequence>MTTVTQLKCACETCLCIVSTDDAINKDGKYYCSEGCAEGHQTIKGCQHKGCGC</sequence>
<proteinExistence type="predicted"/>
<dbReference type="RefSeq" id="WP_190469172.1">
    <property type="nucleotide sequence ID" value="NZ_JACJSG010000008.1"/>
</dbReference>
<dbReference type="PRINTS" id="PR00859">
    <property type="entry name" value="MTPROKARYOTE"/>
</dbReference>
<dbReference type="EMBL" id="JACJSG010000008">
    <property type="protein sequence ID" value="MBD2500419.1"/>
    <property type="molecule type" value="Genomic_DNA"/>
</dbReference>
<name>A0ABR8D116_9NOST</name>
<evidence type="ECO:0000256" key="1">
    <source>
        <dbReference type="ARBA" id="ARBA00022723"/>
    </source>
</evidence>
<dbReference type="Gene3D" id="2.30.170.10">
    <property type="match status" value="1"/>
</dbReference>
<dbReference type="Pfam" id="PF02069">
    <property type="entry name" value="Metallothio_Pro"/>
    <property type="match status" value="1"/>
</dbReference>
<accession>A0ABR8D116</accession>
<dbReference type="SUPFAM" id="SSF57868">
    <property type="entry name" value="Metallothionein"/>
    <property type="match status" value="1"/>
</dbReference>
<dbReference type="Proteomes" id="UP000661112">
    <property type="component" value="Unassembled WGS sequence"/>
</dbReference>
<organism evidence="3 4">
    <name type="scientific">Anabaena azotica FACHB-119</name>
    <dbReference type="NCBI Taxonomy" id="947527"/>
    <lineage>
        <taxon>Bacteria</taxon>
        <taxon>Bacillati</taxon>
        <taxon>Cyanobacteriota</taxon>
        <taxon>Cyanophyceae</taxon>
        <taxon>Nostocales</taxon>
        <taxon>Nostocaceae</taxon>
        <taxon>Anabaena</taxon>
        <taxon>Anabaena azotica</taxon>
    </lineage>
</organism>